<organism evidence="3 4">
    <name type="scientific">Anabarilius grahami</name>
    <name type="common">Kanglang fish</name>
    <name type="synonym">Barilius grahami</name>
    <dbReference type="NCBI Taxonomy" id="495550"/>
    <lineage>
        <taxon>Eukaryota</taxon>
        <taxon>Metazoa</taxon>
        <taxon>Chordata</taxon>
        <taxon>Craniata</taxon>
        <taxon>Vertebrata</taxon>
        <taxon>Euteleostomi</taxon>
        <taxon>Actinopterygii</taxon>
        <taxon>Neopterygii</taxon>
        <taxon>Teleostei</taxon>
        <taxon>Ostariophysi</taxon>
        <taxon>Cypriniformes</taxon>
        <taxon>Xenocyprididae</taxon>
        <taxon>Xenocypridinae</taxon>
        <taxon>Xenocypridinae incertae sedis</taxon>
        <taxon>Anabarilius</taxon>
    </lineage>
</organism>
<sequence>MEDYPVSNITLTNENGISSVRNPYNQTTNIDSTPLSQVPLQFGVETSENGDSLHISAGTAVFAGLFTVTIVVLVGMWVYNGKKNEKLIAFLLSRLVAKEGELRQGSKHKQYFNNQNKILWHSEIQARAKKLKQNKNWYSQEKQANDGWEGGWGMDYHGKERGMEIMVQLGGPQTMAELVDCKTEAKREEVEAMVELEEWRTRAKPEGQRTEVKLGAQETEMELVELEGWKTPVEPNGLKVQVQPKAQKSVEEAWRQQTKVEPEE</sequence>
<keyword evidence="4" id="KW-1185">Reference proteome</keyword>
<gene>
    <name evidence="3" type="ORF">DPX16_7257</name>
</gene>
<feature type="region of interest" description="Disordered" evidence="1">
    <location>
        <begin position="235"/>
        <end position="264"/>
    </location>
</feature>
<evidence type="ECO:0000313" key="3">
    <source>
        <dbReference type="EMBL" id="ROI79369.1"/>
    </source>
</evidence>
<accession>A0A3N0XNT2</accession>
<reference evidence="3 4" key="1">
    <citation type="submission" date="2018-10" db="EMBL/GenBank/DDBJ databases">
        <title>Genome assembly for a Yunnan-Guizhou Plateau 3E fish, Anabarilius grahami (Regan), and its evolutionary and genetic applications.</title>
        <authorList>
            <person name="Jiang W."/>
        </authorList>
    </citation>
    <scope>NUCLEOTIDE SEQUENCE [LARGE SCALE GENOMIC DNA]</scope>
    <source>
        <strain evidence="3">AG-KIZ</strain>
        <tissue evidence="3">Muscle</tissue>
    </source>
</reference>
<keyword evidence="2" id="KW-1133">Transmembrane helix</keyword>
<proteinExistence type="predicted"/>
<dbReference type="Proteomes" id="UP000281406">
    <property type="component" value="Unassembled WGS sequence"/>
</dbReference>
<keyword evidence="2" id="KW-0472">Membrane</keyword>
<dbReference type="AlphaFoldDB" id="A0A3N0XNT2"/>
<evidence type="ECO:0000256" key="1">
    <source>
        <dbReference type="SAM" id="MobiDB-lite"/>
    </source>
</evidence>
<name>A0A3N0XNT2_ANAGA</name>
<dbReference type="EMBL" id="RJVU01068486">
    <property type="protein sequence ID" value="ROI79369.1"/>
    <property type="molecule type" value="Genomic_DNA"/>
</dbReference>
<keyword evidence="2" id="KW-0812">Transmembrane</keyword>
<feature type="transmembrane region" description="Helical" evidence="2">
    <location>
        <begin position="55"/>
        <end position="79"/>
    </location>
</feature>
<feature type="compositionally biased region" description="Basic and acidic residues" evidence="1">
    <location>
        <begin position="248"/>
        <end position="264"/>
    </location>
</feature>
<protein>
    <submittedName>
        <fullName evidence="3">Uncharacterized protein</fullName>
    </submittedName>
</protein>
<comment type="caution">
    <text evidence="3">The sequence shown here is derived from an EMBL/GenBank/DDBJ whole genome shotgun (WGS) entry which is preliminary data.</text>
</comment>
<evidence type="ECO:0000256" key="2">
    <source>
        <dbReference type="SAM" id="Phobius"/>
    </source>
</evidence>
<evidence type="ECO:0000313" key="4">
    <source>
        <dbReference type="Proteomes" id="UP000281406"/>
    </source>
</evidence>